<feature type="region of interest" description="Disordered" evidence="1">
    <location>
        <begin position="1"/>
        <end position="23"/>
    </location>
</feature>
<sequence length="357" mass="38297">MYTRQPRQAHRHSISAADSGEQSFGDEFDWSPIIAYLESCATTWSQAAGPSPDERAQIAAMVTRAVRRVQVDTSAPLLPADTLAHVLTRAVDAVSRTRVTRATLAFDDRARLAAALLTGQSIAGWARACGITVANSYLVIALAIPRPTSRNGSAERNLMLIHDLLAVPAKADVLSQLSVTGGTVLMPATTAGTRAADTLRAEISDKTGLELTAAVVTAAPAQLPVASRDAHHLLDMAVALGRIGRLHCFGDLALEYQLCRPGPGHEQLLAIIEPLRAYPVLMETLRHYAGDGLNRRKLARVMGVHANTVDYRLDRVTRITGHNPRTPAGLSLLRAALLIDAIHSNENRNDFHACAGS</sequence>
<dbReference type="EMBL" id="JBEYBR010000013">
    <property type="protein sequence ID" value="MEU2121655.1"/>
    <property type="molecule type" value="Genomic_DNA"/>
</dbReference>
<evidence type="ECO:0000313" key="3">
    <source>
        <dbReference type="EMBL" id="MEU2121655.1"/>
    </source>
</evidence>
<dbReference type="PANTHER" id="PTHR33744:SF1">
    <property type="entry name" value="DNA-BINDING TRANSCRIPTIONAL ACTIVATOR ADER"/>
    <property type="match status" value="1"/>
</dbReference>
<proteinExistence type="predicted"/>
<reference evidence="3 4" key="1">
    <citation type="submission" date="2024-06" db="EMBL/GenBank/DDBJ databases">
        <title>The Natural Products Discovery Center: Release of the First 8490 Sequenced Strains for Exploring Actinobacteria Biosynthetic Diversity.</title>
        <authorList>
            <person name="Kalkreuter E."/>
            <person name="Kautsar S.A."/>
            <person name="Yang D."/>
            <person name="Bader C.D."/>
            <person name="Teijaro C.N."/>
            <person name="Fluegel L."/>
            <person name="Davis C.M."/>
            <person name="Simpson J.R."/>
            <person name="Lauterbach L."/>
            <person name="Steele A.D."/>
            <person name="Gui C."/>
            <person name="Meng S."/>
            <person name="Li G."/>
            <person name="Viehrig K."/>
            <person name="Ye F."/>
            <person name="Su P."/>
            <person name="Kiefer A.F."/>
            <person name="Nichols A."/>
            <person name="Cepeda A.J."/>
            <person name="Yan W."/>
            <person name="Fan B."/>
            <person name="Jiang Y."/>
            <person name="Adhikari A."/>
            <person name="Zheng C.-J."/>
            <person name="Schuster L."/>
            <person name="Cowan T.M."/>
            <person name="Smanski M.J."/>
            <person name="Chevrette M.G."/>
            <person name="De Carvalho L.P.S."/>
            <person name="Shen B."/>
        </authorList>
    </citation>
    <scope>NUCLEOTIDE SEQUENCE [LARGE SCALE GENOMIC DNA]</scope>
    <source>
        <strain evidence="3 4">NPDC019434</strain>
    </source>
</reference>
<gene>
    <name evidence="3" type="ORF">ABZ507_07425</name>
</gene>
<comment type="caution">
    <text evidence="3">The sequence shown here is derived from an EMBL/GenBank/DDBJ whole genome shotgun (WGS) entry which is preliminary data.</text>
</comment>
<dbReference type="InterPro" id="IPR025736">
    <property type="entry name" value="PucR_C-HTH_dom"/>
</dbReference>
<dbReference type="PANTHER" id="PTHR33744">
    <property type="entry name" value="CARBOHYDRATE DIACID REGULATOR"/>
    <property type="match status" value="1"/>
</dbReference>
<organism evidence="3 4">
    <name type="scientific">Nocardia niwae</name>
    <dbReference type="NCBI Taxonomy" id="626084"/>
    <lineage>
        <taxon>Bacteria</taxon>
        <taxon>Bacillati</taxon>
        <taxon>Actinomycetota</taxon>
        <taxon>Actinomycetes</taxon>
        <taxon>Mycobacteriales</taxon>
        <taxon>Nocardiaceae</taxon>
        <taxon>Nocardia</taxon>
    </lineage>
</organism>
<dbReference type="RefSeq" id="WP_357808588.1">
    <property type="nucleotide sequence ID" value="NZ_JBEYBM010000022.1"/>
</dbReference>
<dbReference type="Gene3D" id="1.10.10.2840">
    <property type="entry name" value="PucR C-terminal helix-turn-helix domain"/>
    <property type="match status" value="1"/>
</dbReference>
<protein>
    <submittedName>
        <fullName evidence="3">Helix-turn-helix domain-containing protein</fullName>
    </submittedName>
</protein>
<evidence type="ECO:0000256" key="1">
    <source>
        <dbReference type="SAM" id="MobiDB-lite"/>
    </source>
</evidence>
<dbReference type="Proteomes" id="UP001550535">
    <property type="component" value="Unassembled WGS sequence"/>
</dbReference>
<accession>A0ABV2X6Y1</accession>
<keyword evidence="4" id="KW-1185">Reference proteome</keyword>
<dbReference type="Pfam" id="PF13556">
    <property type="entry name" value="HTH_30"/>
    <property type="match status" value="1"/>
</dbReference>
<name>A0ABV2X6Y1_9NOCA</name>
<evidence type="ECO:0000313" key="4">
    <source>
        <dbReference type="Proteomes" id="UP001550535"/>
    </source>
</evidence>
<dbReference type="InterPro" id="IPR042070">
    <property type="entry name" value="PucR_C-HTH_sf"/>
</dbReference>
<feature type="domain" description="PucR C-terminal helix-turn-helix" evidence="2">
    <location>
        <begin position="281"/>
        <end position="339"/>
    </location>
</feature>
<dbReference type="InterPro" id="IPR051448">
    <property type="entry name" value="CdaR-like_regulators"/>
</dbReference>
<evidence type="ECO:0000259" key="2">
    <source>
        <dbReference type="Pfam" id="PF13556"/>
    </source>
</evidence>